<accession>A0A6A7K684</accession>
<evidence type="ECO:0000259" key="7">
    <source>
        <dbReference type="PROSITE" id="PS51918"/>
    </source>
</evidence>
<dbReference type="InterPro" id="IPR058240">
    <property type="entry name" value="rSAM_sf"/>
</dbReference>
<dbReference type="Proteomes" id="UP000440004">
    <property type="component" value="Unassembled WGS sequence"/>
</dbReference>
<evidence type="ECO:0000256" key="4">
    <source>
        <dbReference type="ARBA" id="ARBA00022723"/>
    </source>
</evidence>
<protein>
    <submittedName>
        <fullName evidence="8">TIGR01212 family radical SAM protein</fullName>
    </submittedName>
</protein>
<evidence type="ECO:0000256" key="3">
    <source>
        <dbReference type="ARBA" id="ARBA00022691"/>
    </source>
</evidence>
<reference evidence="8 9" key="1">
    <citation type="submission" date="2019-10" db="EMBL/GenBank/DDBJ databases">
        <title>Alkalibaculum tamaniensis sp.nov., a new alkaliphilic acetogen, isolated on methoxylated aromatics from a mud volcano.</title>
        <authorList>
            <person name="Khomyakova M.A."/>
            <person name="Merkel A.Y."/>
            <person name="Bonch-Osmolovskaya E.A."/>
            <person name="Slobodkin A.I."/>
        </authorList>
    </citation>
    <scope>NUCLEOTIDE SEQUENCE [LARGE SCALE GENOMIC DNA]</scope>
    <source>
        <strain evidence="8 9">M08DMB</strain>
    </source>
</reference>
<dbReference type="InterPro" id="IPR005911">
    <property type="entry name" value="YhcC-like"/>
</dbReference>
<evidence type="ECO:0000256" key="6">
    <source>
        <dbReference type="ARBA" id="ARBA00023014"/>
    </source>
</evidence>
<dbReference type="EMBL" id="WHNX01000004">
    <property type="protein sequence ID" value="MPW24851.1"/>
    <property type="molecule type" value="Genomic_DNA"/>
</dbReference>
<evidence type="ECO:0000313" key="9">
    <source>
        <dbReference type="Proteomes" id="UP000440004"/>
    </source>
</evidence>
<keyword evidence="3" id="KW-0949">S-adenosyl-L-methionine</keyword>
<comment type="cofactor">
    <cofactor evidence="1">
        <name>[4Fe-4S] cluster</name>
        <dbReference type="ChEBI" id="CHEBI:49883"/>
    </cofactor>
</comment>
<dbReference type="SFLD" id="SFLDS00029">
    <property type="entry name" value="Radical_SAM"/>
    <property type="match status" value="1"/>
</dbReference>
<dbReference type="Pfam" id="PF04055">
    <property type="entry name" value="Radical_SAM"/>
    <property type="match status" value="1"/>
</dbReference>
<keyword evidence="4" id="KW-0479">Metal-binding</keyword>
<dbReference type="PANTHER" id="PTHR11135">
    <property type="entry name" value="HISTONE ACETYLTRANSFERASE-RELATED"/>
    <property type="match status" value="1"/>
</dbReference>
<dbReference type="GO" id="GO:0046872">
    <property type="term" value="F:metal ion binding"/>
    <property type="evidence" value="ECO:0007669"/>
    <property type="project" value="UniProtKB-KW"/>
</dbReference>
<dbReference type="InterPro" id="IPR039661">
    <property type="entry name" value="ELP3"/>
</dbReference>
<sequence length="316" mass="36745">MQLYNKYSTQLKGIYGQKVYKIPISIPCSCPNRDGNISTGGCIFCGENAVGYENLPTSISPKEQFSRNVEYISRKYKAKKFIPYFQNFTNTYLPLRDFKDYIEQVCQENVVGIAISTRPDCLREEYLVFLNDISKEFKLDITLELGLQTPNYHTLNKINRGHTLAEFIDGVLMAKKYNFDICAHVILNLPWDNDLDVVESAKILSALRVSSIKSHALYIEKHTKMADLYIKNEIEMISLEEYINRVIIFLEYLNPDISIQRLIGRAPKENTLFVNWSTSWWKIKDMIEEEMEIRQTYQGRKFNYLGGKAIETMQNS</sequence>
<proteinExistence type="predicted"/>
<evidence type="ECO:0000313" key="8">
    <source>
        <dbReference type="EMBL" id="MPW24851.1"/>
    </source>
</evidence>
<dbReference type="SUPFAM" id="SSF102114">
    <property type="entry name" value="Radical SAM enzymes"/>
    <property type="match status" value="1"/>
</dbReference>
<dbReference type="InterPro" id="IPR007197">
    <property type="entry name" value="rSAM"/>
</dbReference>
<name>A0A6A7K684_9FIRM</name>
<keyword evidence="6" id="KW-0411">Iron-sulfur</keyword>
<comment type="caution">
    <text evidence="8">The sequence shown here is derived from an EMBL/GenBank/DDBJ whole genome shotgun (WGS) entry which is preliminary data.</text>
</comment>
<dbReference type="SFLD" id="SFLDG01091">
    <property type="entry name" value="uncharacterized_CHP01210-like"/>
    <property type="match status" value="1"/>
</dbReference>
<dbReference type="Gene3D" id="3.80.30.20">
    <property type="entry name" value="tm_1862 like domain"/>
    <property type="match status" value="1"/>
</dbReference>
<dbReference type="SMART" id="SM00729">
    <property type="entry name" value="Elp3"/>
    <property type="match status" value="1"/>
</dbReference>
<feature type="domain" description="Radical SAM core" evidence="7">
    <location>
        <begin position="14"/>
        <end position="256"/>
    </location>
</feature>
<evidence type="ECO:0000256" key="5">
    <source>
        <dbReference type="ARBA" id="ARBA00023004"/>
    </source>
</evidence>
<dbReference type="GO" id="GO:0051539">
    <property type="term" value="F:4 iron, 4 sulfur cluster binding"/>
    <property type="evidence" value="ECO:0007669"/>
    <property type="project" value="UniProtKB-KW"/>
</dbReference>
<dbReference type="Pfam" id="PF16199">
    <property type="entry name" value="Radical_SAM_C"/>
    <property type="match status" value="1"/>
</dbReference>
<keyword evidence="5" id="KW-0408">Iron</keyword>
<dbReference type="InterPro" id="IPR032432">
    <property type="entry name" value="Radical_SAM_C"/>
</dbReference>
<keyword evidence="9" id="KW-1185">Reference proteome</keyword>
<organism evidence="8 9">
    <name type="scientific">Alkalibaculum sporogenes</name>
    <dbReference type="NCBI Taxonomy" id="2655001"/>
    <lineage>
        <taxon>Bacteria</taxon>
        <taxon>Bacillati</taxon>
        <taxon>Bacillota</taxon>
        <taxon>Clostridia</taxon>
        <taxon>Eubacteriales</taxon>
        <taxon>Eubacteriaceae</taxon>
        <taxon>Alkalibaculum</taxon>
    </lineage>
</organism>
<dbReference type="InterPro" id="IPR006638">
    <property type="entry name" value="Elp3/MiaA/NifB-like_rSAM"/>
</dbReference>
<dbReference type="RefSeq" id="WP_152801743.1">
    <property type="nucleotide sequence ID" value="NZ_WHNX01000004.1"/>
</dbReference>
<dbReference type="InterPro" id="IPR023404">
    <property type="entry name" value="rSAM_horseshoe"/>
</dbReference>
<gene>
    <name evidence="8" type="ORF">GC105_03480</name>
</gene>
<dbReference type="PANTHER" id="PTHR11135:SF1">
    <property type="entry name" value="PROTEIN YHCC"/>
    <property type="match status" value="1"/>
</dbReference>
<keyword evidence="2" id="KW-0004">4Fe-4S</keyword>
<dbReference type="GO" id="GO:0003824">
    <property type="term" value="F:catalytic activity"/>
    <property type="evidence" value="ECO:0007669"/>
    <property type="project" value="InterPro"/>
</dbReference>
<dbReference type="PROSITE" id="PS51918">
    <property type="entry name" value="RADICAL_SAM"/>
    <property type="match status" value="1"/>
</dbReference>
<evidence type="ECO:0000256" key="1">
    <source>
        <dbReference type="ARBA" id="ARBA00001966"/>
    </source>
</evidence>
<evidence type="ECO:0000256" key="2">
    <source>
        <dbReference type="ARBA" id="ARBA00022485"/>
    </source>
</evidence>
<dbReference type="AlphaFoldDB" id="A0A6A7K684"/>
<dbReference type="SFLD" id="SFLDG01086">
    <property type="entry name" value="elongater_protein-like"/>
    <property type="match status" value="1"/>
</dbReference>
<dbReference type="NCBIfam" id="TIGR01212">
    <property type="entry name" value="TIGR01212 family radical SAM protein"/>
    <property type="match status" value="1"/>
</dbReference>